<name>A0A934KE39_9BACT</name>
<accession>A0A934KE39</accession>
<dbReference type="RefSeq" id="WP_338176353.1">
    <property type="nucleotide sequence ID" value="NZ_JAEKNQ010000010.1"/>
</dbReference>
<keyword evidence="1" id="KW-0732">Signal</keyword>
<feature type="chain" id="PRO_5037643618" description="Lipoprotein" evidence="1">
    <location>
        <begin position="30"/>
        <end position="174"/>
    </location>
</feature>
<proteinExistence type="predicted"/>
<gene>
    <name evidence="2" type="ORF">JF888_02005</name>
</gene>
<protein>
    <recommendedName>
        <fullName evidence="4">Lipoprotein</fullName>
    </recommendedName>
</protein>
<evidence type="ECO:0000313" key="3">
    <source>
        <dbReference type="Proteomes" id="UP000620075"/>
    </source>
</evidence>
<organism evidence="2 3">
    <name type="scientific">Candidatus Dormiibacter inghamiae</name>
    <dbReference type="NCBI Taxonomy" id="3127013"/>
    <lineage>
        <taxon>Bacteria</taxon>
        <taxon>Bacillati</taxon>
        <taxon>Candidatus Dormiibacterota</taxon>
        <taxon>Candidatus Dormibacteria</taxon>
        <taxon>Candidatus Dormibacterales</taxon>
        <taxon>Candidatus Dormibacteraceae</taxon>
        <taxon>Candidatus Dormiibacter</taxon>
    </lineage>
</organism>
<sequence length="174" mass="18231">MPRLAPLLLGMLILLVCACSGLEAEPPVAATPPSTPSTVAAQSWLQDLSFSGDVKGKLNQISPGGGNLRSVCTGGRGTGADSWILTLYGPIGRKVYGFQVGVQPYRGPAAYNGAKAQVQLFRPDNSLAWSSGGNDEVSFSLDPSQESGQMSASLTNLSNNQTKVKVTGRWSCRT</sequence>
<dbReference type="EMBL" id="JAEKNQ010000010">
    <property type="protein sequence ID" value="MBJ7601967.1"/>
    <property type="molecule type" value="Genomic_DNA"/>
</dbReference>
<evidence type="ECO:0000256" key="1">
    <source>
        <dbReference type="SAM" id="SignalP"/>
    </source>
</evidence>
<dbReference type="AlphaFoldDB" id="A0A934KE39"/>
<comment type="caution">
    <text evidence="2">The sequence shown here is derived from an EMBL/GenBank/DDBJ whole genome shotgun (WGS) entry which is preliminary data.</text>
</comment>
<reference evidence="2 3" key="1">
    <citation type="submission" date="2020-10" db="EMBL/GenBank/DDBJ databases">
        <title>Ca. Dormibacterota MAGs.</title>
        <authorList>
            <person name="Montgomery K."/>
        </authorList>
    </citation>
    <scope>NUCLEOTIDE SEQUENCE [LARGE SCALE GENOMIC DNA]</scope>
    <source>
        <strain evidence="2">SC8811_S16_3</strain>
    </source>
</reference>
<dbReference type="Proteomes" id="UP000620075">
    <property type="component" value="Unassembled WGS sequence"/>
</dbReference>
<feature type="signal peptide" evidence="1">
    <location>
        <begin position="1"/>
        <end position="29"/>
    </location>
</feature>
<dbReference type="PROSITE" id="PS51257">
    <property type="entry name" value="PROKAR_LIPOPROTEIN"/>
    <property type="match status" value="1"/>
</dbReference>
<evidence type="ECO:0008006" key="4">
    <source>
        <dbReference type="Google" id="ProtNLM"/>
    </source>
</evidence>
<evidence type="ECO:0000313" key="2">
    <source>
        <dbReference type="EMBL" id="MBJ7601967.1"/>
    </source>
</evidence>